<evidence type="ECO:0000256" key="2">
    <source>
        <dbReference type="SAM" id="MobiDB-lite"/>
    </source>
</evidence>
<gene>
    <name evidence="3" type="ORF">Tco025E_06449</name>
</gene>
<evidence type="ECO:0000313" key="3">
    <source>
        <dbReference type="EMBL" id="RNF12930.1"/>
    </source>
</evidence>
<feature type="region of interest" description="Disordered" evidence="2">
    <location>
        <begin position="1223"/>
        <end position="1264"/>
    </location>
</feature>
<evidence type="ECO:0000313" key="4">
    <source>
        <dbReference type="Proteomes" id="UP000284403"/>
    </source>
</evidence>
<feature type="compositionally biased region" description="Basic and acidic residues" evidence="2">
    <location>
        <begin position="1345"/>
        <end position="1355"/>
    </location>
</feature>
<dbReference type="GeneID" id="40320060"/>
<dbReference type="OrthoDB" id="272965at2759"/>
<feature type="compositionally biased region" description="Basic and acidic residues" evidence="2">
    <location>
        <begin position="259"/>
        <end position="275"/>
    </location>
</feature>
<protein>
    <submittedName>
        <fullName evidence="3">Uncharacterized protein</fullName>
    </submittedName>
</protein>
<feature type="coiled-coil region" evidence="1">
    <location>
        <begin position="1191"/>
        <end position="1218"/>
    </location>
</feature>
<dbReference type="Proteomes" id="UP000284403">
    <property type="component" value="Unassembled WGS sequence"/>
</dbReference>
<keyword evidence="1" id="KW-0175">Coiled coil</keyword>
<feature type="region of interest" description="Disordered" evidence="2">
    <location>
        <begin position="1308"/>
        <end position="1355"/>
    </location>
</feature>
<organism evidence="3 4">
    <name type="scientific">Trypanosoma conorhini</name>
    <dbReference type="NCBI Taxonomy" id="83891"/>
    <lineage>
        <taxon>Eukaryota</taxon>
        <taxon>Discoba</taxon>
        <taxon>Euglenozoa</taxon>
        <taxon>Kinetoplastea</taxon>
        <taxon>Metakinetoplastina</taxon>
        <taxon>Trypanosomatida</taxon>
        <taxon>Trypanosomatidae</taxon>
        <taxon>Trypanosoma</taxon>
    </lineage>
</organism>
<accession>A0A422P5E2</accession>
<dbReference type="RefSeq" id="XP_029226622.1">
    <property type="nucleotide sequence ID" value="XM_029373326.1"/>
</dbReference>
<sequence length="1355" mass="156677">MRQPLPDIHGKGRTFSAPNEAEFRQRDQWRTVHRVCGSAVSHDGYLKMLQGVRQNFLRRAVYNPKDRLPLITRPRLISEANAVNGADATRFSQGLCFKTEGSGIVLHAPSLAERLPPLCVLEEEERRHLVDTEMWERQVLSQMMVVSYVTFVLREELDALHFCECEQRSNILYEEEKKRYWLQNESDASKELVRFKAALRAKEEKQRRLEEADVLYPVASSARPRYVCHPPQKEPDARNILQRYVRLKHGTHAPAARFSDPHPLEQSRGEQEQRSDVLPALSQSFHAPRFTLRSAVRNTLGIAAYVALLEKDMQARSIIDECEQNEFRGIMELFEEQSFLLRTWRHKRMHLKRLLYWQGQREERRQQVQLALEQHAMTAKPRTAAERAELAVQEEDERERIHIEESICRGLLQRLYTGASMEARLNAAMEEHERSRAALEEDEAIARQMWMQHLELALRASLARAYEAAMGTIMPSQIALLRLLQEHQGAHAGQILTIQRAFRRWKGGRLGWRFTHREVGRSIQAARDAKKIQRGVESLRAFKLSLLADCRAVEEELRAVHEAERVGLCEKEFMHRVVINSQEEWEVAALLRQRRQSFIDDIIRPKRTQCIEEEVNLRRELDVREEFEWHRDCSLFYRLLHVMKQKRLLGEHEDAERVLATVDEAAAFRGILDAELDDREVLRITAVERERQRQEERRALAASLLAMRQEEQRGHAEKIAQLLIRCKAGVLELESTDPSLRNGLLREFLAGRLHLLEVATLQFHKACAAALQREHDDLLHAARLGLLLGGEEVARRGLARAEQDAVAEIVEDMERKTGAELRRLQTETRSANVIKNFYRRYRKGEVGRTGIQSFLREAFAEKRERVQLMRAHESQRQDIQRCRDSLEAELRGACSAKQRAIELEMRVLEEKTEPRERAEVEKMERMLFAIISRNRRTSSFASEGDPVALLWQLESYERVSITREWLMSFEKVFEPKKANLLLELKASKLQRLWRSYAERKRRQIFARERTVQLLQEEARCRAELERLEMDRRVCEVLKPMEGCALLRGYLLHDAPSFLARLCFDVALEAGVFEEEWRNRMLLLWRMRHSAFESAVAREEASERAEMQQSYFLAGVEQVQLVADEGVFRDALWNERLYFLLRMLARAEREQRMTLEMDANKHVLDTAETKARRNLHAAYYNSLAGNICVNLAAQLAAAIEQEEARARQAIMELIRENKNLITRRQGKANEENDRDTGISNNIIANSKAMSPTEETGPSAGRTAEQWQELEAKSAAAVVPGEARPVVKAATEETGPSAGETAEQWQELEAKSAAAVVPGEARPVVKAVTEETEPSPERLRNSGRSWKAKERSSRRAG</sequence>
<feature type="non-terminal residue" evidence="3">
    <location>
        <position position="1355"/>
    </location>
</feature>
<feature type="compositionally biased region" description="Basic and acidic residues" evidence="2">
    <location>
        <begin position="1226"/>
        <end position="1235"/>
    </location>
</feature>
<feature type="region of interest" description="Disordered" evidence="2">
    <location>
        <begin position="252"/>
        <end position="275"/>
    </location>
</feature>
<proteinExistence type="predicted"/>
<keyword evidence="4" id="KW-1185">Reference proteome</keyword>
<comment type="caution">
    <text evidence="3">The sequence shown here is derived from an EMBL/GenBank/DDBJ whole genome shotgun (WGS) entry which is preliminary data.</text>
</comment>
<dbReference type="EMBL" id="MKKU01000430">
    <property type="protein sequence ID" value="RNF12930.1"/>
    <property type="molecule type" value="Genomic_DNA"/>
</dbReference>
<feature type="coiled-coil region" evidence="1">
    <location>
        <begin position="422"/>
        <end position="449"/>
    </location>
</feature>
<evidence type="ECO:0000256" key="1">
    <source>
        <dbReference type="SAM" id="Coils"/>
    </source>
</evidence>
<name>A0A422P5E2_9TRYP</name>
<reference evidence="3 4" key="1">
    <citation type="journal article" date="2018" name="BMC Genomics">
        <title>Genomic comparison of Trypanosoma conorhini and Trypanosoma rangeli to Trypanosoma cruzi strains of high and low virulence.</title>
        <authorList>
            <person name="Bradwell K.R."/>
            <person name="Koparde V.N."/>
            <person name="Matveyev A.V."/>
            <person name="Serrano M.G."/>
            <person name="Alves J.M."/>
            <person name="Parikh H."/>
            <person name="Huang B."/>
            <person name="Lee V."/>
            <person name="Espinosa-Alvarez O."/>
            <person name="Ortiz P.A."/>
            <person name="Costa-Martins A.G."/>
            <person name="Teixeira M.M."/>
            <person name="Buck G.A."/>
        </authorList>
    </citation>
    <scope>NUCLEOTIDE SEQUENCE [LARGE SCALE GENOMIC DNA]</scope>
    <source>
        <strain evidence="3 4">025E</strain>
    </source>
</reference>
<feature type="compositionally biased region" description="Polar residues" evidence="2">
    <location>
        <begin position="1236"/>
        <end position="1254"/>
    </location>
</feature>